<dbReference type="AlphaFoldDB" id="A2END0"/>
<dbReference type="OrthoDB" id="10251727at2759"/>
<keyword evidence="2" id="KW-1185">Reference proteome</keyword>
<protein>
    <recommendedName>
        <fullName evidence="3">Ribosomal protein L1</fullName>
    </recommendedName>
</protein>
<dbReference type="CDD" id="cd00403">
    <property type="entry name" value="Ribosomal_L1"/>
    <property type="match status" value="1"/>
</dbReference>
<proteinExistence type="predicted"/>
<dbReference type="InterPro" id="IPR028364">
    <property type="entry name" value="Ribosomal_uL1/biogenesis"/>
</dbReference>
<name>A2END0_TRIV3</name>
<dbReference type="GO" id="GO:0003723">
    <property type="term" value="F:RNA binding"/>
    <property type="evidence" value="ECO:0000318"/>
    <property type="project" value="GO_Central"/>
</dbReference>
<dbReference type="VEuPathDB" id="TrichDB:TVAG_202570"/>
<dbReference type="GO" id="GO:0005730">
    <property type="term" value="C:nucleolus"/>
    <property type="evidence" value="ECO:0000318"/>
    <property type="project" value="GO_Central"/>
</dbReference>
<dbReference type="OMA" id="KKDTIRH"/>
<dbReference type="KEGG" id="tva:4763672"/>
<dbReference type="Proteomes" id="UP000001542">
    <property type="component" value="Unassembled WGS sequence"/>
</dbReference>
<dbReference type="RefSeq" id="XP_001318023.1">
    <property type="nucleotide sequence ID" value="XM_001317988.1"/>
</dbReference>
<evidence type="ECO:0000313" key="1">
    <source>
        <dbReference type="EMBL" id="EAY05800.1"/>
    </source>
</evidence>
<evidence type="ECO:0000313" key="2">
    <source>
        <dbReference type="Proteomes" id="UP000001542"/>
    </source>
</evidence>
<dbReference type="SUPFAM" id="SSF56808">
    <property type="entry name" value="Ribosomal protein L1"/>
    <property type="match status" value="1"/>
</dbReference>
<dbReference type="Pfam" id="PF00687">
    <property type="entry name" value="Ribosomal_L1"/>
    <property type="match status" value="1"/>
</dbReference>
<dbReference type="InParanoid" id="A2END0"/>
<dbReference type="VEuPathDB" id="TrichDB:TVAGG3_0490530"/>
<dbReference type="eggNOG" id="KOG1685">
    <property type="taxonomic scope" value="Eukaryota"/>
</dbReference>
<dbReference type="SMR" id="A2END0"/>
<accession>A2END0</accession>
<dbReference type="STRING" id="5722.A2END0"/>
<gene>
    <name evidence="1" type="ORF">TVAG_202570</name>
</gene>
<reference evidence="1" key="1">
    <citation type="submission" date="2006-10" db="EMBL/GenBank/DDBJ databases">
        <authorList>
            <person name="Amadeo P."/>
            <person name="Zhao Q."/>
            <person name="Wortman J."/>
            <person name="Fraser-Liggett C."/>
            <person name="Carlton J."/>
        </authorList>
    </citation>
    <scope>NUCLEOTIDE SEQUENCE</scope>
    <source>
        <strain evidence="1">G3</strain>
    </source>
</reference>
<organism evidence="1 2">
    <name type="scientific">Trichomonas vaginalis (strain ATCC PRA-98 / G3)</name>
    <dbReference type="NCBI Taxonomy" id="412133"/>
    <lineage>
        <taxon>Eukaryota</taxon>
        <taxon>Metamonada</taxon>
        <taxon>Parabasalia</taxon>
        <taxon>Trichomonadida</taxon>
        <taxon>Trichomonadidae</taxon>
        <taxon>Trichomonas</taxon>
    </lineage>
</organism>
<sequence length="236" mass="27016">MTFDLHKQVELGFQALQQLTKKDEDELVAEDPNVTLIFTLWQNYEYKTQYPFAIPVRHNLYEGSTLRVVLITKDPHQEWKEKIRELDYPVEIKTYSVKKFGERFKETYNARQLIKDTRCFLADSRVSHVLNTKLTKEFYEKKKIPILVDLAGDDLITPITKALDSSPVILPKGNKFAAPVGKLSWEASNIADNACDVINGIFEKVGKENIATIHIRVPSSTTIPIYTADITSVIKE</sequence>
<dbReference type="EMBL" id="DS113439">
    <property type="protein sequence ID" value="EAY05800.1"/>
    <property type="molecule type" value="Genomic_DNA"/>
</dbReference>
<evidence type="ECO:0008006" key="3">
    <source>
        <dbReference type="Google" id="ProtNLM"/>
    </source>
</evidence>
<reference evidence="1" key="2">
    <citation type="journal article" date="2007" name="Science">
        <title>Draft genome sequence of the sexually transmitted pathogen Trichomonas vaginalis.</title>
        <authorList>
            <person name="Carlton J.M."/>
            <person name="Hirt R.P."/>
            <person name="Silva J.C."/>
            <person name="Delcher A.L."/>
            <person name="Schatz M."/>
            <person name="Zhao Q."/>
            <person name="Wortman J.R."/>
            <person name="Bidwell S.L."/>
            <person name="Alsmark U.C.M."/>
            <person name="Besteiro S."/>
            <person name="Sicheritz-Ponten T."/>
            <person name="Noel C.J."/>
            <person name="Dacks J.B."/>
            <person name="Foster P.G."/>
            <person name="Simillion C."/>
            <person name="Van de Peer Y."/>
            <person name="Miranda-Saavedra D."/>
            <person name="Barton G.J."/>
            <person name="Westrop G.D."/>
            <person name="Mueller S."/>
            <person name="Dessi D."/>
            <person name="Fiori P.L."/>
            <person name="Ren Q."/>
            <person name="Paulsen I."/>
            <person name="Zhang H."/>
            <person name="Bastida-Corcuera F.D."/>
            <person name="Simoes-Barbosa A."/>
            <person name="Brown M.T."/>
            <person name="Hayes R.D."/>
            <person name="Mukherjee M."/>
            <person name="Okumura C.Y."/>
            <person name="Schneider R."/>
            <person name="Smith A.J."/>
            <person name="Vanacova S."/>
            <person name="Villalvazo M."/>
            <person name="Haas B.J."/>
            <person name="Pertea M."/>
            <person name="Feldblyum T.V."/>
            <person name="Utterback T.R."/>
            <person name="Shu C.L."/>
            <person name="Osoegawa K."/>
            <person name="de Jong P.J."/>
            <person name="Hrdy I."/>
            <person name="Horvathova L."/>
            <person name="Zubacova Z."/>
            <person name="Dolezal P."/>
            <person name="Malik S.B."/>
            <person name="Logsdon J.M. Jr."/>
            <person name="Henze K."/>
            <person name="Gupta A."/>
            <person name="Wang C.C."/>
            <person name="Dunne R.L."/>
            <person name="Upcroft J.A."/>
            <person name="Upcroft P."/>
            <person name="White O."/>
            <person name="Salzberg S.L."/>
            <person name="Tang P."/>
            <person name="Chiu C.-H."/>
            <person name="Lee Y.-S."/>
            <person name="Embley T.M."/>
            <person name="Coombs G.H."/>
            <person name="Mottram J.C."/>
            <person name="Tachezy J."/>
            <person name="Fraser-Liggett C.M."/>
            <person name="Johnson P.J."/>
        </authorList>
    </citation>
    <scope>NUCLEOTIDE SEQUENCE [LARGE SCALE GENOMIC DNA]</scope>
    <source>
        <strain evidence="1">G3</strain>
    </source>
</reference>
<dbReference type="InterPro" id="IPR023674">
    <property type="entry name" value="Ribosomal_uL1-like"/>
</dbReference>